<dbReference type="GO" id="GO:0005634">
    <property type="term" value="C:nucleus"/>
    <property type="evidence" value="ECO:0007669"/>
    <property type="project" value="UniProtKB-SubCell"/>
</dbReference>
<feature type="compositionally biased region" description="Polar residues" evidence="6">
    <location>
        <begin position="19"/>
        <end position="30"/>
    </location>
</feature>
<keyword evidence="9" id="KW-1185">Reference proteome</keyword>
<comment type="subcellular location">
    <subcellularLocation>
        <location evidence="1">Nucleus</location>
    </subcellularLocation>
</comment>
<evidence type="ECO:0000256" key="2">
    <source>
        <dbReference type="ARBA" id="ARBA00022723"/>
    </source>
</evidence>
<evidence type="ECO:0000256" key="1">
    <source>
        <dbReference type="ARBA" id="ARBA00004123"/>
    </source>
</evidence>
<feature type="compositionally biased region" description="Acidic residues" evidence="6">
    <location>
        <begin position="110"/>
        <end position="125"/>
    </location>
</feature>
<keyword evidence="3" id="KW-0863">Zinc-finger</keyword>
<evidence type="ECO:0000256" key="4">
    <source>
        <dbReference type="ARBA" id="ARBA00022833"/>
    </source>
</evidence>
<feature type="compositionally biased region" description="Acidic residues" evidence="6">
    <location>
        <begin position="178"/>
        <end position="194"/>
    </location>
</feature>
<keyword evidence="5" id="KW-0539">Nucleus</keyword>
<name>A0A3Q3J2P8_MONAL</name>
<feature type="compositionally biased region" description="Basic and acidic residues" evidence="6">
    <location>
        <begin position="47"/>
        <end position="77"/>
    </location>
</feature>
<feature type="region of interest" description="Disordered" evidence="6">
    <location>
        <begin position="1"/>
        <end position="226"/>
    </location>
</feature>
<dbReference type="AlphaFoldDB" id="A0A3Q3J2P8"/>
<evidence type="ECO:0000313" key="8">
    <source>
        <dbReference type="Ensembl" id="ENSMALP00000012643.1"/>
    </source>
</evidence>
<proteinExistence type="predicted"/>
<dbReference type="PANTHER" id="PTHR15491:SF9">
    <property type="entry name" value="CIP1-INTERACTING ZINC FINGER PROTEIN"/>
    <property type="match status" value="1"/>
</dbReference>
<dbReference type="InterPro" id="IPR026811">
    <property type="entry name" value="CIZ1"/>
</dbReference>
<dbReference type="PANTHER" id="PTHR15491">
    <property type="match status" value="1"/>
</dbReference>
<dbReference type="GO" id="GO:0003676">
    <property type="term" value="F:nucleic acid binding"/>
    <property type="evidence" value="ECO:0007669"/>
    <property type="project" value="InterPro"/>
</dbReference>
<feature type="compositionally biased region" description="Basic and acidic residues" evidence="6">
    <location>
        <begin position="145"/>
        <end position="155"/>
    </location>
</feature>
<organism evidence="8 9">
    <name type="scientific">Monopterus albus</name>
    <name type="common">Swamp eel</name>
    <dbReference type="NCBI Taxonomy" id="43700"/>
    <lineage>
        <taxon>Eukaryota</taxon>
        <taxon>Metazoa</taxon>
        <taxon>Chordata</taxon>
        <taxon>Craniata</taxon>
        <taxon>Vertebrata</taxon>
        <taxon>Euteleostomi</taxon>
        <taxon>Actinopterygii</taxon>
        <taxon>Neopterygii</taxon>
        <taxon>Teleostei</taxon>
        <taxon>Neoteleostei</taxon>
        <taxon>Acanthomorphata</taxon>
        <taxon>Anabantaria</taxon>
        <taxon>Synbranchiformes</taxon>
        <taxon>Synbranchidae</taxon>
        <taxon>Monopterus</taxon>
    </lineage>
</organism>
<evidence type="ECO:0000256" key="3">
    <source>
        <dbReference type="ARBA" id="ARBA00022771"/>
    </source>
</evidence>
<protein>
    <recommendedName>
        <fullName evidence="7">Matrin-type domain-containing protein</fullName>
    </recommendedName>
</protein>
<feature type="compositionally biased region" description="Basic and acidic residues" evidence="6">
    <location>
        <begin position="1"/>
        <end position="12"/>
    </location>
</feature>
<dbReference type="Ensembl" id="ENSMALT00000012912.1">
    <property type="protein sequence ID" value="ENSMALP00000012643.1"/>
    <property type="gene ID" value="ENSMALG00000008977.1"/>
</dbReference>
<sequence length="288" mass="32284">MADEQPPKEQSKRARKANISKNDSQTNASLSFPDEEESTYQIVDSLEGDHIQEELMTTKEMGERKKTKDKTYLKEEVPTEQQAEPASSTSTVGASEQMVSKGESVFQIVDDLDDVNDDPFDTEESGAEKKEKTGLKRKGKSTTKSRSDTAASEKNKKQKSTKKTDTMVEASALVNLDEVSEEEEDYPDDTAEEEELRKRQAVTKENQLIKQELTGPEAKRSRSQSPCVGADFKLPPFNPNNPLGQEFVVPKSGYFCDLCSVFYLNETTAKGFHCSSQEHYDNLQVMHT</sequence>
<evidence type="ECO:0000313" key="9">
    <source>
        <dbReference type="Proteomes" id="UP000261600"/>
    </source>
</evidence>
<dbReference type="GO" id="GO:0008270">
    <property type="term" value="F:zinc ion binding"/>
    <property type="evidence" value="ECO:0007669"/>
    <property type="project" value="UniProtKB-KW"/>
</dbReference>
<reference evidence="8" key="2">
    <citation type="submission" date="2025-09" db="UniProtKB">
        <authorList>
            <consortium name="Ensembl"/>
        </authorList>
    </citation>
    <scope>IDENTIFICATION</scope>
</reference>
<dbReference type="Proteomes" id="UP000261600">
    <property type="component" value="Unplaced"/>
</dbReference>
<keyword evidence="2" id="KW-0479">Metal-binding</keyword>
<accession>A0A3Q3J2P8</accession>
<evidence type="ECO:0000259" key="7">
    <source>
        <dbReference type="PROSITE" id="PS50171"/>
    </source>
</evidence>
<keyword evidence="4" id="KW-0862">Zinc</keyword>
<evidence type="ECO:0000256" key="6">
    <source>
        <dbReference type="SAM" id="MobiDB-lite"/>
    </source>
</evidence>
<evidence type="ECO:0000256" key="5">
    <source>
        <dbReference type="ARBA" id="ARBA00023242"/>
    </source>
</evidence>
<feature type="domain" description="Matrin-type" evidence="7">
    <location>
        <begin position="254"/>
        <end position="285"/>
    </location>
</feature>
<reference evidence="8" key="1">
    <citation type="submission" date="2025-08" db="UniProtKB">
        <authorList>
            <consortium name="Ensembl"/>
        </authorList>
    </citation>
    <scope>IDENTIFICATION</scope>
</reference>
<dbReference type="PROSITE" id="PS50171">
    <property type="entry name" value="ZF_MATRIN"/>
    <property type="match status" value="1"/>
</dbReference>
<feature type="compositionally biased region" description="Polar residues" evidence="6">
    <location>
        <begin position="79"/>
        <end position="98"/>
    </location>
</feature>
<dbReference type="STRING" id="43700.ENSMALP00000012643"/>
<dbReference type="InterPro" id="IPR000690">
    <property type="entry name" value="Matrin/U1-C_Znf_C2H2"/>
</dbReference>